<dbReference type="Pfam" id="PF05340">
    <property type="entry name" value="DUF740"/>
    <property type="match status" value="1"/>
</dbReference>
<sequence>MEDAYLYDEERLWKCQKHPLKNRHGVCPNCLRDRLLLLCPDCAHLRPCACLPSSSSSFSSISSLDPPRSSFGGVGRIGSLIDGEPAFRRSRSAAFTFIRPRSEVADEEVRIRVRRWAAFWPFSKGAIRRVDEVMAPEKFVRSSSVAVTSCQDFRGGERGEGRNKGWNWLFPSPTKVFRHRKSAKVVQERSPFYRA</sequence>
<organism evidence="1 2">
    <name type="scientific">Dendrobium catenatum</name>
    <dbReference type="NCBI Taxonomy" id="906689"/>
    <lineage>
        <taxon>Eukaryota</taxon>
        <taxon>Viridiplantae</taxon>
        <taxon>Streptophyta</taxon>
        <taxon>Embryophyta</taxon>
        <taxon>Tracheophyta</taxon>
        <taxon>Spermatophyta</taxon>
        <taxon>Magnoliopsida</taxon>
        <taxon>Liliopsida</taxon>
        <taxon>Asparagales</taxon>
        <taxon>Orchidaceae</taxon>
        <taxon>Epidendroideae</taxon>
        <taxon>Malaxideae</taxon>
        <taxon>Dendrobiinae</taxon>
        <taxon>Dendrobium</taxon>
    </lineage>
</organism>
<reference evidence="1 2" key="2">
    <citation type="journal article" date="2017" name="Nature">
        <title>The Apostasia genome and the evolution of orchids.</title>
        <authorList>
            <person name="Zhang G.Q."/>
            <person name="Liu K.W."/>
            <person name="Li Z."/>
            <person name="Lohaus R."/>
            <person name="Hsiao Y.Y."/>
            <person name="Niu S.C."/>
            <person name="Wang J.Y."/>
            <person name="Lin Y.C."/>
            <person name="Xu Q."/>
            <person name="Chen L.J."/>
            <person name="Yoshida K."/>
            <person name="Fujiwara S."/>
            <person name="Wang Z.W."/>
            <person name="Zhang Y.Q."/>
            <person name="Mitsuda N."/>
            <person name="Wang M."/>
            <person name="Liu G.H."/>
            <person name="Pecoraro L."/>
            <person name="Huang H.X."/>
            <person name="Xiao X.J."/>
            <person name="Lin M."/>
            <person name="Wu X.Y."/>
            <person name="Wu W.L."/>
            <person name="Chen Y.Y."/>
            <person name="Chang S.B."/>
            <person name="Sakamoto S."/>
            <person name="Ohme-Takagi M."/>
            <person name="Yagi M."/>
            <person name="Zeng S.J."/>
            <person name="Shen C.Y."/>
            <person name="Yeh C.M."/>
            <person name="Luo Y.B."/>
            <person name="Tsai W.C."/>
            <person name="Van de Peer Y."/>
            <person name="Liu Z.J."/>
        </authorList>
    </citation>
    <scope>NUCLEOTIDE SEQUENCE [LARGE SCALE GENOMIC DNA]</scope>
    <source>
        <tissue evidence="1">The whole plant</tissue>
    </source>
</reference>
<dbReference type="AlphaFoldDB" id="A0A2I0WBR1"/>
<dbReference type="PANTHER" id="PTHR34197:SF2">
    <property type="entry name" value="OS04G0591300 PROTEIN"/>
    <property type="match status" value="1"/>
</dbReference>
<accession>A0A2I0WBR1</accession>
<evidence type="ECO:0000313" key="1">
    <source>
        <dbReference type="EMBL" id="PKU73094.1"/>
    </source>
</evidence>
<name>A0A2I0WBR1_9ASPA</name>
<evidence type="ECO:0000313" key="2">
    <source>
        <dbReference type="Proteomes" id="UP000233837"/>
    </source>
</evidence>
<protein>
    <submittedName>
        <fullName evidence="1">Uncharacterized protein</fullName>
    </submittedName>
</protein>
<keyword evidence="2" id="KW-1185">Reference proteome</keyword>
<dbReference type="InterPro" id="IPR008004">
    <property type="entry name" value="OCTOPUS-like"/>
</dbReference>
<dbReference type="EMBL" id="KZ502784">
    <property type="protein sequence ID" value="PKU73094.1"/>
    <property type="molecule type" value="Genomic_DNA"/>
</dbReference>
<dbReference type="OrthoDB" id="691764at2759"/>
<dbReference type="PANTHER" id="PTHR34197">
    <property type="entry name" value="OS04G0591300 PROTEIN"/>
    <property type="match status" value="1"/>
</dbReference>
<dbReference type="Proteomes" id="UP000233837">
    <property type="component" value="Unassembled WGS sequence"/>
</dbReference>
<gene>
    <name evidence="1" type="ORF">MA16_Dca016161</name>
</gene>
<reference evidence="1 2" key="1">
    <citation type="journal article" date="2016" name="Sci. Rep.">
        <title>The Dendrobium catenatum Lindl. genome sequence provides insights into polysaccharide synthase, floral development and adaptive evolution.</title>
        <authorList>
            <person name="Zhang G.Q."/>
            <person name="Xu Q."/>
            <person name="Bian C."/>
            <person name="Tsai W.C."/>
            <person name="Yeh C.M."/>
            <person name="Liu K.W."/>
            <person name="Yoshida K."/>
            <person name="Zhang L.S."/>
            <person name="Chang S.B."/>
            <person name="Chen F."/>
            <person name="Shi Y."/>
            <person name="Su Y.Y."/>
            <person name="Zhang Y.Q."/>
            <person name="Chen L.J."/>
            <person name="Yin Y."/>
            <person name="Lin M."/>
            <person name="Huang H."/>
            <person name="Deng H."/>
            <person name="Wang Z.W."/>
            <person name="Zhu S.L."/>
            <person name="Zhao X."/>
            <person name="Deng C."/>
            <person name="Niu S.C."/>
            <person name="Huang J."/>
            <person name="Wang M."/>
            <person name="Liu G.H."/>
            <person name="Yang H.J."/>
            <person name="Xiao X.J."/>
            <person name="Hsiao Y.Y."/>
            <person name="Wu W.L."/>
            <person name="Chen Y.Y."/>
            <person name="Mitsuda N."/>
            <person name="Ohme-Takagi M."/>
            <person name="Luo Y.B."/>
            <person name="Van de Peer Y."/>
            <person name="Liu Z.J."/>
        </authorList>
    </citation>
    <scope>NUCLEOTIDE SEQUENCE [LARGE SCALE GENOMIC DNA]</scope>
    <source>
        <tissue evidence="1">The whole plant</tissue>
    </source>
</reference>
<proteinExistence type="predicted"/>